<dbReference type="PROSITE" id="PS50977">
    <property type="entry name" value="HTH_TETR_2"/>
    <property type="match status" value="1"/>
</dbReference>
<dbReference type="KEGG" id="parq:DSM112329_02749"/>
<dbReference type="InterPro" id="IPR009057">
    <property type="entry name" value="Homeodomain-like_sf"/>
</dbReference>
<dbReference type="Pfam" id="PF00440">
    <property type="entry name" value="TetR_N"/>
    <property type="match status" value="1"/>
</dbReference>
<sequence>MPTNLPPRTPRRRLPAAERRELIEQAAIALFAERGYHGTAIDEIARQAGITPPVLYDHFTSKAALHARLLERTRDELLAMWRQNLGGGGTLEEQLVRAFTAWAAYVQANPYAPRMFFRESTGVEDIKQAHGAIAADANGALAAIIGGLTGSGASADDGGVPATALAMTTEIIRGGLTELAIWWTDHPEIPAEAIVAIAMNTLWLGFERTIGGERWSPPTP</sequence>
<evidence type="ECO:0000256" key="2">
    <source>
        <dbReference type="PROSITE-ProRule" id="PRU00335"/>
    </source>
</evidence>
<keyword evidence="1 2" id="KW-0238">DNA-binding</keyword>
<evidence type="ECO:0000259" key="3">
    <source>
        <dbReference type="PROSITE" id="PS50977"/>
    </source>
</evidence>
<feature type="DNA-binding region" description="H-T-H motif" evidence="2">
    <location>
        <begin position="40"/>
        <end position="59"/>
    </location>
</feature>
<dbReference type="GO" id="GO:0000976">
    <property type="term" value="F:transcription cis-regulatory region binding"/>
    <property type="evidence" value="ECO:0007669"/>
    <property type="project" value="TreeGrafter"/>
</dbReference>
<evidence type="ECO:0000256" key="1">
    <source>
        <dbReference type="ARBA" id="ARBA00023125"/>
    </source>
</evidence>
<proteinExistence type="predicted"/>
<dbReference type="PRINTS" id="PR00455">
    <property type="entry name" value="HTHTETR"/>
</dbReference>
<dbReference type="GO" id="GO:0003700">
    <property type="term" value="F:DNA-binding transcription factor activity"/>
    <property type="evidence" value="ECO:0007669"/>
    <property type="project" value="TreeGrafter"/>
</dbReference>
<dbReference type="InterPro" id="IPR001647">
    <property type="entry name" value="HTH_TetR"/>
</dbReference>
<evidence type="ECO:0000313" key="4">
    <source>
        <dbReference type="EMBL" id="XAY05889.1"/>
    </source>
</evidence>
<dbReference type="SUPFAM" id="SSF46689">
    <property type="entry name" value="Homeodomain-like"/>
    <property type="match status" value="1"/>
</dbReference>
<dbReference type="Gene3D" id="1.10.357.10">
    <property type="entry name" value="Tetracycline Repressor, domain 2"/>
    <property type="match status" value="1"/>
</dbReference>
<name>A0AAU7AW73_9ACTN</name>
<feature type="domain" description="HTH tetR-type" evidence="3">
    <location>
        <begin position="17"/>
        <end position="77"/>
    </location>
</feature>
<dbReference type="PANTHER" id="PTHR30055">
    <property type="entry name" value="HTH-TYPE TRANSCRIPTIONAL REGULATOR RUTR"/>
    <property type="match status" value="1"/>
</dbReference>
<accession>A0AAU7AW73</accession>
<dbReference type="EMBL" id="CP114014">
    <property type="protein sequence ID" value="XAY05889.1"/>
    <property type="molecule type" value="Genomic_DNA"/>
</dbReference>
<dbReference type="PANTHER" id="PTHR30055:SF226">
    <property type="entry name" value="HTH-TYPE TRANSCRIPTIONAL REGULATOR PKSA"/>
    <property type="match status" value="1"/>
</dbReference>
<dbReference type="RefSeq" id="WP_354702391.1">
    <property type="nucleotide sequence ID" value="NZ_CP114014.1"/>
</dbReference>
<dbReference type="InterPro" id="IPR050109">
    <property type="entry name" value="HTH-type_TetR-like_transc_reg"/>
</dbReference>
<dbReference type="AlphaFoldDB" id="A0AAU7AW73"/>
<gene>
    <name evidence="4" type="primary">fabR_2</name>
    <name evidence="4" type="ORF">DSM112329_02749</name>
</gene>
<protein>
    <submittedName>
        <fullName evidence="4">HTH-type transcriptional repressor FabR</fullName>
    </submittedName>
</protein>
<reference evidence="4" key="1">
    <citation type="submission" date="2022-12" db="EMBL/GenBank/DDBJ databases">
        <title>Paraconexibacter alkalitolerans sp. nov. and Baekduia alba sp. nov., isolated from soil and emended description of the genera Paraconexibacter (Chun et al., 2020) and Baekduia (An et al., 2020).</title>
        <authorList>
            <person name="Vieira S."/>
            <person name="Huber K.J."/>
            <person name="Geppert A."/>
            <person name="Wolf J."/>
            <person name="Neumann-Schaal M."/>
            <person name="Muesken M."/>
            <person name="Overmann J."/>
        </authorList>
    </citation>
    <scope>NUCLEOTIDE SEQUENCE</scope>
    <source>
        <strain evidence="4">AEG42_29</strain>
    </source>
</reference>
<organism evidence="4">
    <name type="scientific">Paraconexibacter sp. AEG42_29</name>
    <dbReference type="NCBI Taxonomy" id="2997339"/>
    <lineage>
        <taxon>Bacteria</taxon>
        <taxon>Bacillati</taxon>
        <taxon>Actinomycetota</taxon>
        <taxon>Thermoleophilia</taxon>
        <taxon>Solirubrobacterales</taxon>
        <taxon>Paraconexibacteraceae</taxon>
        <taxon>Paraconexibacter</taxon>
    </lineage>
</organism>